<evidence type="ECO:0000313" key="1">
    <source>
        <dbReference type="EMBL" id="KAK8774001.1"/>
    </source>
</evidence>
<evidence type="ECO:0000313" key="2">
    <source>
        <dbReference type="Proteomes" id="UP001321473"/>
    </source>
</evidence>
<organism evidence="1 2">
    <name type="scientific">Amblyomma americanum</name>
    <name type="common">Lone star tick</name>
    <dbReference type="NCBI Taxonomy" id="6943"/>
    <lineage>
        <taxon>Eukaryota</taxon>
        <taxon>Metazoa</taxon>
        <taxon>Ecdysozoa</taxon>
        <taxon>Arthropoda</taxon>
        <taxon>Chelicerata</taxon>
        <taxon>Arachnida</taxon>
        <taxon>Acari</taxon>
        <taxon>Parasitiformes</taxon>
        <taxon>Ixodida</taxon>
        <taxon>Ixodoidea</taxon>
        <taxon>Ixodidae</taxon>
        <taxon>Amblyomminae</taxon>
        <taxon>Amblyomma</taxon>
    </lineage>
</organism>
<dbReference type="Proteomes" id="UP001321473">
    <property type="component" value="Unassembled WGS sequence"/>
</dbReference>
<sequence>MTTDDMDALRSLLTDLTPEELYSLENDDLTWLPQLRNLPQHTVLGAIFGAVQNVEPLEYRLWCIAFLRCQLMPLKRVKQWQLYRFDKTPTWSDCFQLVERTPTDLHLTGYDATTAWSVCGSALHGCLLIHDLQCPSMGRIPVYVVLWPGQPLLAVHSQECGIQLHVTLAVSAALHSGFMELPGLISDDLDSAYHVAVYLIQSS</sequence>
<accession>A0AAQ4EH75</accession>
<dbReference type="AlphaFoldDB" id="A0AAQ4EH75"/>
<proteinExistence type="predicted"/>
<reference evidence="1 2" key="1">
    <citation type="journal article" date="2023" name="Arcadia Sci">
        <title>De novo assembly of a long-read Amblyomma americanum tick genome.</title>
        <authorList>
            <person name="Chou S."/>
            <person name="Poskanzer K.E."/>
            <person name="Rollins M."/>
            <person name="Thuy-Boun P.S."/>
        </authorList>
    </citation>
    <scope>NUCLEOTIDE SEQUENCE [LARGE SCALE GENOMIC DNA]</scope>
    <source>
        <strain evidence="1">F_SG_1</strain>
        <tissue evidence="1">Salivary glands</tissue>
    </source>
</reference>
<protein>
    <submittedName>
        <fullName evidence="1">Uncharacterized protein</fullName>
    </submittedName>
</protein>
<keyword evidence="2" id="KW-1185">Reference proteome</keyword>
<dbReference type="EMBL" id="JARKHS020015951">
    <property type="protein sequence ID" value="KAK8774001.1"/>
    <property type="molecule type" value="Genomic_DNA"/>
</dbReference>
<name>A0AAQ4EH75_AMBAM</name>
<comment type="caution">
    <text evidence="1">The sequence shown here is derived from an EMBL/GenBank/DDBJ whole genome shotgun (WGS) entry which is preliminary data.</text>
</comment>
<gene>
    <name evidence="1" type="ORF">V5799_011466</name>
</gene>